<name>A0A402D381_9BACT</name>
<dbReference type="EMBL" id="AP025739">
    <property type="protein sequence ID" value="BDI28531.1"/>
    <property type="molecule type" value="Genomic_DNA"/>
</dbReference>
<sequence length="289" mass="31324">MSFYAFNIAVKGPTQEEIASYLESLGEAGAVTPTENGTTVFSSDDCSEKNHIERLARAASQRFACPALAMHNYDDAILWYQLIVNGEQADEYDSCPSYFDFGFQDNPPRGPEGGNARLLCETWGAESLWIPLVESILRSHNVPGRDIPDFDAQMQSFLEGAPIHATFPPNMPSGMQSDILNRLSDLASSISKTPESYLGNPDSLFTRAVQMLPPAARDTFMAKFNNACIEAGVGEQAADSSLQSGFSDERERHAALAAALGLPRIVASLCGMQEEDLVPEGTIFVGEGQ</sequence>
<protein>
    <submittedName>
        <fullName evidence="1">Uncharacterized protein</fullName>
    </submittedName>
</protein>
<dbReference type="Proteomes" id="UP000287394">
    <property type="component" value="Chromosome"/>
</dbReference>
<accession>A0A402D381</accession>
<organism evidence="1 2">
    <name type="scientific">Capsulimonas corticalis</name>
    <dbReference type="NCBI Taxonomy" id="2219043"/>
    <lineage>
        <taxon>Bacteria</taxon>
        <taxon>Bacillati</taxon>
        <taxon>Armatimonadota</taxon>
        <taxon>Armatimonadia</taxon>
        <taxon>Capsulimonadales</taxon>
        <taxon>Capsulimonadaceae</taxon>
        <taxon>Capsulimonas</taxon>
    </lineage>
</organism>
<dbReference type="RefSeq" id="WP_119323990.1">
    <property type="nucleotide sequence ID" value="NZ_AP025739.1"/>
</dbReference>
<evidence type="ECO:0000313" key="2">
    <source>
        <dbReference type="Proteomes" id="UP000287394"/>
    </source>
</evidence>
<gene>
    <name evidence="1" type="ORF">CCAX7_005820</name>
</gene>
<dbReference type="KEGG" id="ccot:CCAX7_005820"/>
<keyword evidence="2" id="KW-1185">Reference proteome</keyword>
<dbReference type="OrthoDB" id="582965at2"/>
<reference evidence="1 2" key="1">
    <citation type="journal article" date="2019" name="Int. J. Syst. Evol. Microbiol.">
        <title>Capsulimonas corticalis gen. nov., sp. nov., an aerobic capsulated bacterium, of a novel bacterial order, Capsulimonadales ord. nov., of the class Armatimonadia of the phylum Armatimonadetes.</title>
        <authorList>
            <person name="Li J."/>
            <person name="Kudo C."/>
            <person name="Tonouchi A."/>
        </authorList>
    </citation>
    <scope>NUCLEOTIDE SEQUENCE [LARGE SCALE GENOMIC DNA]</scope>
    <source>
        <strain evidence="1 2">AX-7</strain>
    </source>
</reference>
<evidence type="ECO:0000313" key="1">
    <source>
        <dbReference type="EMBL" id="BDI28531.1"/>
    </source>
</evidence>
<proteinExistence type="predicted"/>
<dbReference type="AlphaFoldDB" id="A0A402D381"/>